<dbReference type="GO" id="GO:0016020">
    <property type="term" value="C:membrane"/>
    <property type="evidence" value="ECO:0007669"/>
    <property type="project" value="UniProtKB-SubCell"/>
</dbReference>
<reference evidence="6 7" key="1">
    <citation type="submission" date="2016-12" db="EMBL/GenBank/DDBJ databases">
        <authorList>
            <person name="Song W.-J."/>
            <person name="Kurnit D.M."/>
        </authorList>
    </citation>
    <scope>NUCLEOTIDE SEQUENCE [LARGE SCALE GENOMIC DNA]</scope>
    <source>
        <strain evidence="6 7">ATCC 49181</strain>
    </source>
</reference>
<comment type="subcellular location">
    <subcellularLocation>
        <location evidence="1">Membrane</location>
        <topology evidence="1">Multi-pass membrane protein</topology>
    </subcellularLocation>
</comment>
<keyword evidence="7" id="KW-1185">Reference proteome</keyword>
<dbReference type="InterPro" id="IPR003825">
    <property type="entry name" value="Colicin-V_CvpA"/>
</dbReference>
<dbReference type="AlphaFoldDB" id="A0A1N6IFX8"/>
<evidence type="ECO:0000256" key="4">
    <source>
        <dbReference type="ARBA" id="ARBA00023136"/>
    </source>
</evidence>
<proteinExistence type="predicted"/>
<sequence>MTIFDYIVLGILFVSIILSIMRGLVREVLSLSGWIVALIVASSYATEFEPLLPSGINGVSFRIMTAFIVVFLSVLLIAMLISTLLSALVKGIGLGFIDRFLGSIFGLLRGMLVVMLLVLMAGLTTLPQQSFWQQALLSRPLEVLVIEVRPWLPNDLSSRISYGSDETY</sequence>
<evidence type="ECO:0000256" key="3">
    <source>
        <dbReference type="ARBA" id="ARBA00022989"/>
    </source>
</evidence>
<organism evidence="6 7">
    <name type="scientific">Nitrosomonas cryotolerans ATCC 49181</name>
    <dbReference type="NCBI Taxonomy" id="1131553"/>
    <lineage>
        <taxon>Bacteria</taxon>
        <taxon>Pseudomonadati</taxon>
        <taxon>Pseudomonadota</taxon>
        <taxon>Betaproteobacteria</taxon>
        <taxon>Nitrosomonadales</taxon>
        <taxon>Nitrosomonadaceae</taxon>
        <taxon>Nitrosomonas</taxon>
    </lineage>
</organism>
<dbReference type="STRING" id="44575.SAMN05216419_102124"/>
<feature type="transmembrane region" description="Helical" evidence="5">
    <location>
        <begin position="100"/>
        <end position="123"/>
    </location>
</feature>
<dbReference type="RefSeq" id="WP_028461700.1">
    <property type="nucleotide sequence ID" value="NZ_FSRO01000001.1"/>
</dbReference>
<dbReference type="eggNOG" id="COG1286">
    <property type="taxonomic scope" value="Bacteria"/>
</dbReference>
<dbReference type="PANTHER" id="PTHR36926:SF1">
    <property type="entry name" value="COLICIN V PRODUCTION PROTEIN"/>
    <property type="match status" value="1"/>
</dbReference>
<evidence type="ECO:0000313" key="6">
    <source>
        <dbReference type="EMBL" id="SIO30891.1"/>
    </source>
</evidence>
<dbReference type="EMBL" id="FSRO01000001">
    <property type="protein sequence ID" value="SIO30891.1"/>
    <property type="molecule type" value="Genomic_DNA"/>
</dbReference>
<evidence type="ECO:0000256" key="1">
    <source>
        <dbReference type="ARBA" id="ARBA00004141"/>
    </source>
</evidence>
<keyword evidence="2 5" id="KW-0812">Transmembrane</keyword>
<gene>
    <name evidence="6" type="ORF">SAMN02743940_1780</name>
</gene>
<evidence type="ECO:0000256" key="2">
    <source>
        <dbReference type="ARBA" id="ARBA00022692"/>
    </source>
</evidence>
<evidence type="ECO:0000256" key="5">
    <source>
        <dbReference type="SAM" id="Phobius"/>
    </source>
</evidence>
<dbReference type="PANTHER" id="PTHR36926">
    <property type="entry name" value="COLICIN V PRODUCTION PROTEIN"/>
    <property type="match status" value="1"/>
</dbReference>
<dbReference type="GO" id="GO:0009403">
    <property type="term" value="P:toxin biosynthetic process"/>
    <property type="evidence" value="ECO:0007669"/>
    <property type="project" value="InterPro"/>
</dbReference>
<protein>
    <submittedName>
        <fullName evidence="6">Membrane protein required for colicin V production</fullName>
    </submittedName>
</protein>
<dbReference type="Proteomes" id="UP000185062">
    <property type="component" value="Unassembled WGS sequence"/>
</dbReference>
<feature type="transmembrane region" description="Helical" evidence="5">
    <location>
        <begin position="6"/>
        <end position="21"/>
    </location>
</feature>
<feature type="transmembrane region" description="Helical" evidence="5">
    <location>
        <begin position="28"/>
        <end position="46"/>
    </location>
</feature>
<accession>A0A1N6IFX8</accession>
<dbReference type="Pfam" id="PF02674">
    <property type="entry name" value="Colicin_V"/>
    <property type="match status" value="1"/>
</dbReference>
<dbReference type="InterPro" id="IPR052719">
    <property type="entry name" value="CvpA-like"/>
</dbReference>
<evidence type="ECO:0000313" key="7">
    <source>
        <dbReference type="Proteomes" id="UP000185062"/>
    </source>
</evidence>
<feature type="transmembrane region" description="Helical" evidence="5">
    <location>
        <begin position="66"/>
        <end position="88"/>
    </location>
</feature>
<name>A0A1N6IFX8_9PROT</name>
<keyword evidence="3 5" id="KW-1133">Transmembrane helix</keyword>
<keyword evidence="4 5" id="KW-0472">Membrane</keyword>